<dbReference type="EMBL" id="NBNE01004060">
    <property type="protein sequence ID" value="OWZ06217.1"/>
    <property type="molecule type" value="Genomic_DNA"/>
</dbReference>
<dbReference type="Proteomes" id="UP000198211">
    <property type="component" value="Unassembled WGS sequence"/>
</dbReference>
<dbReference type="OrthoDB" id="145481at2759"/>
<evidence type="ECO:0000313" key="3">
    <source>
        <dbReference type="Proteomes" id="UP000198211"/>
    </source>
</evidence>
<keyword evidence="3" id="KW-1185">Reference proteome</keyword>
<feature type="region of interest" description="Disordered" evidence="1">
    <location>
        <begin position="141"/>
        <end position="168"/>
    </location>
</feature>
<comment type="caution">
    <text evidence="2">The sequence shown here is derived from an EMBL/GenBank/DDBJ whole genome shotgun (WGS) entry which is preliminary data.</text>
</comment>
<evidence type="ECO:0000256" key="1">
    <source>
        <dbReference type="SAM" id="MobiDB-lite"/>
    </source>
</evidence>
<accession>A0A225VN81</accession>
<feature type="compositionally biased region" description="Low complexity" evidence="1">
    <location>
        <begin position="26"/>
        <end position="38"/>
    </location>
</feature>
<organism evidence="2 3">
    <name type="scientific">Phytophthora megakarya</name>
    <dbReference type="NCBI Taxonomy" id="4795"/>
    <lineage>
        <taxon>Eukaryota</taxon>
        <taxon>Sar</taxon>
        <taxon>Stramenopiles</taxon>
        <taxon>Oomycota</taxon>
        <taxon>Peronosporomycetes</taxon>
        <taxon>Peronosporales</taxon>
        <taxon>Peronosporaceae</taxon>
        <taxon>Phytophthora</taxon>
    </lineage>
</organism>
<sequence length="439" mass="46757">MPSSIPSPSPTEQPHDDSPPPHVRSGDASAGTADSSSAEVIVLDEEPVPPAPGTASPGRSSSRLRAKRAARVLRQASHTAKRVGPALASEPSDDRRKKRKASHQPSSPFPAVPFVEAPADTDALVRTLSAAVARTMPSADLATCEPAGSGRHRFSSSSAVPTDLGPTGSDATATPFNLESFAQAFAPNEFAPPAPPADERLTLSDRVDQLFDLFTALRRNVLARTAQHPHTATPVFRDTAPPLAAPLAAADARESPPSETATWTLAPLGNSADMPPTAVCQLRYESFPAPHTHVRGEYYPPAAHRLAAHRLSHDLNTTAGRWATPMSFVLHVRELACVRFDAPPAVLMALYSGRLGSRGLTVLPFRPQSELEQLERGSTNANFSTDFGAGAALPATEARSSSYEDLLAAVSGLISFSDTLWYDHARRMLCRLKRFVVAN</sequence>
<proteinExistence type="predicted"/>
<feature type="region of interest" description="Disordered" evidence="1">
    <location>
        <begin position="1"/>
        <end position="114"/>
    </location>
</feature>
<evidence type="ECO:0000313" key="2">
    <source>
        <dbReference type="EMBL" id="OWZ06217.1"/>
    </source>
</evidence>
<gene>
    <name evidence="2" type="ORF">PHMEG_00021561</name>
</gene>
<name>A0A225VN81_9STRA</name>
<feature type="compositionally biased region" description="Basic residues" evidence="1">
    <location>
        <begin position="62"/>
        <end position="71"/>
    </location>
</feature>
<protein>
    <submittedName>
        <fullName evidence="2">Uncharacterized protein</fullName>
    </submittedName>
</protein>
<feature type="compositionally biased region" description="Pro residues" evidence="1">
    <location>
        <begin position="1"/>
        <end position="11"/>
    </location>
</feature>
<reference evidence="3" key="1">
    <citation type="submission" date="2017-03" db="EMBL/GenBank/DDBJ databases">
        <title>Phytopthora megakarya and P. palmivora, two closely related causual agents of cacao black pod achieved similar genome size and gene model numbers by different mechanisms.</title>
        <authorList>
            <person name="Ali S."/>
            <person name="Shao J."/>
            <person name="Larry D.J."/>
            <person name="Kronmiller B."/>
            <person name="Shen D."/>
            <person name="Strem M.D."/>
            <person name="Melnick R.L."/>
            <person name="Guiltinan M.J."/>
            <person name="Tyler B.M."/>
            <person name="Meinhardt L.W."/>
            <person name="Bailey B.A."/>
        </authorList>
    </citation>
    <scope>NUCLEOTIDE SEQUENCE [LARGE SCALE GENOMIC DNA]</scope>
    <source>
        <strain evidence="3">zdho120</strain>
    </source>
</reference>
<dbReference type="AlphaFoldDB" id="A0A225VN81"/>